<organism evidence="1 2">
    <name type="scientific">Helicobacter pylori NQ4099</name>
    <dbReference type="NCBI Taxonomy" id="992026"/>
    <lineage>
        <taxon>Bacteria</taxon>
        <taxon>Pseudomonadati</taxon>
        <taxon>Campylobacterota</taxon>
        <taxon>Epsilonproteobacteria</taxon>
        <taxon>Campylobacterales</taxon>
        <taxon>Helicobacteraceae</taxon>
        <taxon>Helicobacter</taxon>
    </lineage>
</organism>
<dbReference type="AlphaFoldDB" id="I9QF86"/>
<evidence type="ECO:0000313" key="1">
    <source>
        <dbReference type="EMBL" id="EJB31789.1"/>
    </source>
</evidence>
<dbReference type="Proteomes" id="UP000003402">
    <property type="component" value="Unassembled WGS sequence"/>
</dbReference>
<accession>I9QF86</accession>
<protein>
    <submittedName>
        <fullName evidence="1">Uncharacterized protein</fullName>
    </submittedName>
</protein>
<evidence type="ECO:0000313" key="2">
    <source>
        <dbReference type="Proteomes" id="UP000003402"/>
    </source>
</evidence>
<proteinExistence type="predicted"/>
<dbReference type="PATRIC" id="fig|992026.3.peg.178"/>
<sequence length="40" mass="4718">MTILEPILVDLIPFALLKLLIENDYYTLFHNSNQTTRKKP</sequence>
<reference evidence="1 2" key="1">
    <citation type="journal article" date="2013" name="Pathog. Dis.">
        <title>Genome sequences of 65 Helicobacter pylori strains isolated from asymptomatic individuals and patients with gastric cancer, peptic ulcer disease, or gastritis.</title>
        <authorList>
            <person name="Blanchard T.G."/>
            <person name="Czinn S.J."/>
            <person name="Correa P."/>
            <person name="Nakazawa T."/>
            <person name="Keelan M."/>
            <person name="Morningstar L."/>
            <person name="Santana-Cruz I."/>
            <person name="Maroo A."/>
            <person name="McCracken C."/>
            <person name="Shefchek K."/>
            <person name="Daugherty S."/>
            <person name="Song Y."/>
            <person name="Fraser C.M."/>
            <person name="Fricke W.F."/>
        </authorList>
    </citation>
    <scope>NUCLEOTIDE SEQUENCE [LARGE SCALE GENOMIC DNA]</scope>
    <source>
        <strain evidence="1 2">NQ4099</strain>
    </source>
</reference>
<comment type="caution">
    <text evidence="1">The sequence shown here is derived from an EMBL/GenBank/DDBJ whole genome shotgun (WGS) entry which is preliminary data.</text>
</comment>
<gene>
    <name evidence="1" type="ORF">HPNQ4099_0185</name>
</gene>
<name>I9QF86_HELPX</name>
<dbReference type="EMBL" id="AKNU01000001">
    <property type="protein sequence ID" value="EJB31789.1"/>
    <property type="molecule type" value="Genomic_DNA"/>
</dbReference>